<dbReference type="RefSeq" id="WP_237966538.1">
    <property type="nucleotide sequence ID" value="NZ_JAKNHQ010000004.1"/>
</dbReference>
<dbReference type="EMBL" id="JAKNHQ010000004">
    <property type="protein sequence ID" value="MCG4610185.1"/>
    <property type="molecule type" value="Genomic_DNA"/>
</dbReference>
<dbReference type="Gene3D" id="3.30.2010.20">
    <property type="match status" value="1"/>
</dbReference>
<comment type="caution">
    <text evidence="1">The sequence shown here is derived from an EMBL/GenBank/DDBJ whole genome shotgun (WGS) entry which is preliminary data.</text>
</comment>
<protein>
    <submittedName>
        <fullName evidence="1">Metallopeptidase family protein</fullName>
    </submittedName>
</protein>
<sequence>MISIEKAEEWLAELLDELPEAFFQELNGGVCLLPDAKPDPDFPGEDLYILGEYCQAPYLGRSIVIYYGSFEPVFGDLSPLELRRELRDTLRHEFRHHVEALAGENGLDLEDEAWLAEYLEESRPTCDLEKAAQKAYEKGLADGKRSKWWNRRKKE</sequence>
<accession>A0ABS9MHA7</accession>
<dbReference type="SUPFAM" id="SSF55486">
    <property type="entry name" value="Metalloproteases ('zincins'), catalytic domain"/>
    <property type="match status" value="1"/>
</dbReference>
<dbReference type="CDD" id="cd12953">
    <property type="entry name" value="MMP_TTHA0227"/>
    <property type="match status" value="1"/>
</dbReference>
<organism evidence="1 2">
    <name type="scientific">Anaeromassilibacillus senegalensis</name>
    <dbReference type="NCBI Taxonomy" id="1673717"/>
    <lineage>
        <taxon>Bacteria</taxon>
        <taxon>Bacillati</taxon>
        <taxon>Bacillota</taxon>
        <taxon>Clostridia</taxon>
        <taxon>Eubacteriales</taxon>
        <taxon>Acutalibacteraceae</taxon>
        <taxon>Anaeromassilibacillus</taxon>
    </lineage>
</organism>
<dbReference type="InterPro" id="IPR038555">
    <property type="entry name" value="Zincin_1_sf"/>
</dbReference>
<dbReference type="Proteomes" id="UP001298681">
    <property type="component" value="Unassembled WGS sequence"/>
</dbReference>
<proteinExistence type="predicted"/>
<reference evidence="1 2" key="1">
    <citation type="submission" date="2022-01" db="EMBL/GenBank/DDBJ databases">
        <title>Collection of gut derived symbiotic bacterial strains cultured from healthy donors.</title>
        <authorList>
            <person name="Lin H."/>
            <person name="Kohout C."/>
            <person name="Waligurski E."/>
            <person name="Pamer E.G."/>
        </authorList>
    </citation>
    <scope>NUCLEOTIDE SEQUENCE [LARGE SCALE GENOMIC DNA]</scope>
    <source>
        <strain evidence="1 2">DFI.7.58</strain>
    </source>
</reference>
<keyword evidence="2" id="KW-1185">Reference proteome</keyword>
<evidence type="ECO:0000313" key="1">
    <source>
        <dbReference type="EMBL" id="MCG4610185.1"/>
    </source>
</evidence>
<gene>
    <name evidence="1" type="ORF">L0P57_04455</name>
</gene>
<evidence type="ECO:0000313" key="2">
    <source>
        <dbReference type="Proteomes" id="UP001298681"/>
    </source>
</evidence>
<name>A0ABS9MHA7_9FIRM</name>